<proteinExistence type="predicted"/>
<reference evidence="1" key="1">
    <citation type="submission" date="2019-09" db="EMBL/GenBank/DDBJ databases">
        <authorList>
            <person name="Needham M D."/>
        </authorList>
    </citation>
    <scope>NUCLEOTIDE SEQUENCE</scope>
</reference>
<gene>
    <name evidence="1" type="ORF">CPAV1605_896</name>
</gene>
<dbReference type="EMBL" id="CABVLZ010000004">
    <property type="protein sequence ID" value="VVU95171.1"/>
    <property type="molecule type" value="Genomic_DNA"/>
</dbReference>
<sequence>MKNIHNFVQTEGNIFWFDKNLNLISNIENIQDIDIINLVSHEIAFVKIIISKDKNILTNCKLGINCTILYVDQDKIIKKKIKDNRSKIIWLTDQEIDNIELSIELLKKNS</sequence>
<organism evidence="1">
    <name type="scientific">seawater metagenome</name>
    <dbReference type="NCBI Taxonomy" id="1561972"/>
    <lineage>
        <taxon>unclassified sequences</taxon>
        <taxon>metagenomes</taxon>
        <taxon>ecological metagenomes</taxon>
    </lineage>
</organism>
<protein>
    <submittedName>
        <fullName evidence="1">Uncharacterized protein</fullName>
    </submittedName>
</protein>
<accession>A0A5E8CIW6</accession>
<dbReference type="AlphaFoldDB" id="A0A5E8CIW6"/>
<name>A0A5E8CIW6_9ZZZZ</name>
<evidence type="ECO:0000313" key="1">
    <source>
        <dbReference type="EMBL" id="VVU95171.1"/>
    </source>
</evidence>